<keyword evidence="3" id="KW-1185">Reference proteome</keyword>
<protein>
    <submittedName>
        <fullName evidence="2">HlyD family secretion protein</fullName>
    </submittedName>
</protein>
<evidence type="ECO:0000313" key="2">
    <source>
        <dbReference type="EMBL" id="PJG82925.1"/>
    </source>
</evidence>
<accession>A0A2M8RVL5</accession>
<evidence type="ECO:0000313" key="3">
    <source>
        <dbReference type="Proteomes" id="UP000230282"/>
    </source>
</evidence>
<dbReference type="Gene3D" id="2.40.30.170">
    <property type="match status" value="1"/>
</dbReference>
<dbReference type="EMBL" id="PHGZ01000013">
    <property type="protein sequence ID" value="PJG82925.1"/>
    <property type="molecule type" value="Genomic_DNA"/>
</dbReference>
<name>A0A2M8RVL5_9PAST</name>
<dbReference type="PANTHER" id="PTHR30438:SF2">
    <property type="entry name" value="MEMBRANE PROTEIN"/>
    <property type="match status" value="1"/>
</dbReference>
<evidence type="ECO:0000256" key="1">
    <source>
        <dbReference type="SAM" id="Coils"/>
    </source>
</evidence>
<dbReference type="PANTHER" id="PTHR30438">
    <property type="entry name" value="36 KDA ANTIGEN-RELATED"/>
    <property type="match status" value="1"/>
</dbReference>
<dbReference type="Gene3D" id="1.10.287.470">
    <property type="entry name" value="Helix hairpin bin"/>
    <property type="match status" value="1"/>
</dbReference>
<reference evidence="2 3" key="1">
    <citation type="submission" date="2017-11" db="EMBL/GenBank/DDBJ databases">
        <title>Reclassification of Bisgaard taxon 5 as Caviibacterium pharyngocola gen. nov., sp. nov.</title>
        <authorList>
            <person name="Christensen H."/>
        </authorList>
    </citation>
    <scope>NUCLEOTIDE SEQUENCE [LARGE SCALE GENOMIC DNA]</scope>
    <source>
        <strain evidence="2 3">7_3</strain>
    </source>
</reference>
<dbReference type="Proteomes" id="UP000230282">
    <property type="component" value="Unassembled WGS sequence"/>
</dbReference>
<dbReference type="AlphaFoldDB" id="A0A2M8RVL5"/>
<comment type="caution">
    <text evidence="2">The sequence shown here is derived from an EMBL/GenBank/DDBJ whole genome shotgun (WGS) entry which is preliminary data.</text>
</comment>
<sequence>MKKLWIILPIIAIAAGVGYWKMYGNGETLEGISVVNGRLELDRIDVATLYAGRVETVFVREGDKVEKDQPLAQLSDTQIAAQLSFAEAQKQRATEAMQRSRAEIESYQQQLRIAELEWNNAKKLKRNNLVSDTEVERRQAAYQAAVAAVSAASAANAEAQAAITQAESQIAQAADMRADMLIKSPIAGRVEYKIADAGNVLAAGGKVVSILDLNDVYINVFLPSAQSNRVRIGDEARIVVDGIKAVFPANITYVASEAQFTPKSVETAEERAKLMFKIKLQVPTEVAKQHQSLLKGGMTALGYVKYDPQAQWPAFLAVKLPQTE</sequence>
<dbReference type="GO" id="GO:0005886">
    <property type="term" value="C:plasma membrane"/>
    <property type="evidence" value="ECO:0007669"/>
    <property type="project" value="TreeGrafter"/>
</dbReference>
<dbReference type="SUPFAM" id="SSF111369">
    <property type="entry name" value="HlyD-like secretion proteins"/>
    <property type="match status" value="1"/>
</dbReference>
<feature type="coiled-coil region" evidence="1">
    <location>
        <begin position="149"/>
        <end position="176"/>
    </location>
</feature>
<dbReference type="OrthoDB" id="9778236at2"/>
<feature type="coiled-coil region" evidence="1">
    <location>
        <begin position="83"/>
        <end position="124"/>
    </location>
</feature>
<gene>
    <name evidence="2" type="ORF">CVP04_06060</name>
</gene>
<keyword evidence="1" id="KW-0175">Coiled coil</keyword>
<proteinExistence type="predicted"/>
<dbReference type="Gene3D" id="2.40.50.100">
    <property type="match status" value="1"/>
</dbReference>
<organism evidence="2 3">
    <name type="scientific">Caviibacterium pharyngocola</name>
    <dbReference type="NCBI Taxonomy" id="28159"/>
    <lineage>
        <taxon>Bacteria</taxon>
        <taxon>Pseudomonadati</taxon>
        <taxon>Pseudomonadota</taxon>
        <taxon>Gammaproteobacteria</taxon>
        <taxon>Pasteurellales</taxon>
        <taxon>Pasteurellaceae</taxon>
        <taxon>Caviibacterium</taxon>
    </lineage>
</organism>